<evidence type="ECO:0000313" key="2">
    <source>
        <dbReference type="EMBL" id="CDM56046.1"/>
    </source>
</evidence>
<proteinExistence type="predicted"/>
<dbReference type="SUPFAM" id="SSF56112">
    <property type="entry name" value="Protein kinase-like (PK-like)"/>
    <property type="match status" value="1"/>
</dbReference>
<dbReference type="KEGG" id="rhl:LPU83_0363"/>
<sequence>MVDGVNKTLTGQCKRGDFYLRLSPAELHTADAVKSEARTLAFIAGHDAIVATRPFFEDSHAGAAFKWSGETYHGIATTVAMGSPFDNSNKQMSLFGSVLAKLHSIPVLEALEVQESSGAGALSDAAATGPLAESVSTARTSVHAWITDETPTHSGAKAILHGDAWPGNARFQSSSATLFDFEHTSVGDPTRDIANVAWWLTGIDQTPQRKSELWHSFLEGYRSSMNSRDLDLSCLPYHVYLSELRSLLFLNTFIALSPEVEASIKDGTQHRVRTWRDCTVGSDGSIVHAW</sequence>
<dbReference type="GO" id="GO:0016301">
    <property type="term" value="F:kinase activity"/>
    <property type="evidence" value="ECO:0007669"/>
    <property type="project" value="UniProtKB-KW"/>
</dbReference>
<dbReference type="Pfam" id="PF01636">
    <property type="entry name" value="APH"/>
    <property type="match status" value="1"/>
</dbReference>
<keyword evidence="2" id="KW-0418">Kinase</keyword>
<gene>
    <name evidence="2" type="ORF">LPU83_0363</name>
</gene>
<keyword evidence="2" id="KW-0808">Transferase</keyword>
<dbReference type="HOGENOM" id="CLU_899178_0_0_5"/>
<dbReference type="InterPro" id="IPR011009">
    <property type="entry name" value="Kinase-like_dom_sf"/>
</dbReference>
<feature type="domain" description="Aminoglycoside phosphotransferase" evidence="1">
    <location>
        <begin position="14"/>
        <end position="222"/>
    </location>
</feature>
<dbReference type="EMBL" id="HG916852">
    <property type="protein sequence ID" value="CDM56046.1"/>
    <property type="molecule type" value="Genomic_DNA"/>
</dbReference>
<keyword evidence="3" id="KW-1185">Reference proteome</keyword>
<protein>
    <submittedName>
        <fullName evidence="2">Homoserine kinase</fullName>
    </submittedName>
</protein>
<dbReference type="Proteomes" id="UP000019443">
    <property type="component" value="Chromosome"/>
</dbReference>
<dbReference type="InterPro" id="IPR002575">
    <property type="entry name" value="Aminoglycoside_PTrfase"/>
</dbReference>
<accession>W6RP18</accession>
<name>W6RP18_9HYPH</name>
<organism evidence="2 3">
    <name type="scientific">Rhizobium favelukesii</name>
    <dbReference type="NCBI Taxonomy" id="348824"/>
    <lineage>
        <taxon>Bacteria</taxon>
        <taxon>Pseudomonadati</taxon>
        <taxon>Pseudomonadota</taxon>
        <taxon>Alphaproteobacteria</taxon>
        <taxon>Hyphomicrobiales</taxon>
        <taxon>Rhizobiaceae</taxon>
        <taxon>Rhizobium/Agrobacterium group</taxon>
        <taxon>Rhizobium</taxon>
    </lineage>
</organism>
<dbReference type="PATRIC" id="fig|348824.6.peg.381"/>
<dbReference type="Gene3D" id="3.90.1200.10">
    <property type="match status" value="1"/>
</dbReference>
<evidence type="ECO:0000313" key="3">
    <source>
        <dbReference type="Proteomes" id="UP000019443"/>
    </source>
</evidence>
<dbReference type="AlphaFoldDB" id="W6RP18"/>
<reference evidence="2" key="1">
    <citation type="submission" date="2013-11" db="EMBL/GenBank/DDBJ databases">
        <title>Draft genome sequence of the broad-host-range Rhizobium sp. LPU83 strain, a member of the low-genetic diversity Oregon-like Rhizobium sp. group.</title>
        <authorList>
            <person name="Wibberg D."/>
            <person name="Puehler A."/>
            <person name="Schlueter A."/>
        </authorList>
    </citation>
    <scope>NUCLEOTIDE SEQUENCE [LARGE SCALE GENOMIC DNA]</scope>
    <source>
        <strain evidence="2">LPU83</strain>
    </source>
</reference>
<evidence type="ECO:0000259" key="1">
    <source>
        <dbReference type="Pfam" id="PF01636"/>
    </source>
</evidence>